<proteinExistence type="predicted"/>
<organism evidence="2">
    <name type="scientific">bioreactor metagenome</name>
    <dbReference type="NCBI Taxonomy" id="1076179"/>
    <lineage>
        <taxon>unclassified sequences</taxon>
        <taxon>metagenomes</taxon>
        <taxon>ecological metagenomes</taxon>
    </lineage>
</organism>
<protein>
    <submittedName>
        <fullName evidence="2">Uncharacterized protein</fullName>
    </submittedName>
</protein>
<name>A0A645J537_9ZZZZ</name>
<reference evidence="2" key="1">
    <citation type="submission" date="2019-08" db="EMBL/GenBank/DDBJ databases">
        <authorList>
            <person name="Kucharzyk K."/>
            <person name="Murdoch R.W."/>
            <person name="Higgins S."/>
            <person name="Loffler F."/>
        </authorList>
    </citation>
    <scope>NUCLEOTIDE SEQUENCE</scope>
</reference>
<accession>A0A645J537</accession>
<feature type="region of interest" description="Disordered" evidence="1">
    <location>
        <begin position="86"/>
        <end position="106"/>
    </location>
</feature>
<evidence type="ECO:0000313" key="2">
    <source>
        <dbReference type="EMBL" id="MPN55594.1"/>
    </source>
</evidence>
<dbReference type="AlphaFoldDB" id="A0A645J537"/>
<dbReference type="EMBL" id="VSSQ01125046">
    <property type="protein sequence ID" value="MPN55594.1"/>
    <property type="molecule type" value="Genomic_DNA"/>
</dbReference>
<comment type="caution">
    <text evidence="2">The sequence shown here is derived from an EMBL/GenBank/DDBJ whole genome shotgun (WGS) entry which is preliminary data.</text>
</comment>
<sequence>MLLAAWNAWRRGFALWKARAFSADIKRKRAESLRQNVQRLFIRGGMNIADEQNEAYERPFYKIGRAAYRRAPSVAGRSPAGFYEAPGRRLGTGIPGRRPLRRGPSF</sequence>
<evidence type="ECO:0000256" key="1">
    <source>
        <dbReference type="SAM" id="MobiDB-lite"/>
    </source>
</evidence>
<feature type="compositionally biased region" description="Low complexity" evidence="1">
    <location>
        <begin position="88"/>
        <end position="106"/>
    </location>
</feature>
<gene>
    <name evidence="2" type="ORF">SDC9_203278</name>
</gene>